<dbReference type="PANTHER" id="PTHR42872:SF3">
    <property type="entry name" value="PROTEIN-GLUTAMATE METHYLESTERASE_PROTEIN-GLUTAMINE GLUTAMINASE 1"/>
    <property type="match status" value="1"/>
</dbReference>
<dbReference type="GO" id="GO:0006935">
    <property type="term" value="P:chemotaxis"/>
    <property type="evidence" value="ECO:0007669"/>
    <property type="project" value="UniProtKB-UniRule"/>
</dbReference>
<protein>
    <recommendedName>
        <fullName evidence="2">protein-glutamate methylesterase</fullName>
        <ecNumber evidence="2">3.1.1.61</ecNumber>
    </recommendedName>
</protein>
<name>A0A4Q5LQD8_9SPHI</name>
<dbReference type="EMBL" id="SEWG01000002">
    <property type="protein sequence ID" value="RYU91563.1"/>
    <property type="molecule type" value="Genomic_DNA"/>
</dbReference>
<comment type="caution">
    <text evidence="6">The sequence shown here is derived from an EMBL/GenBank/DDBJ whole genome shotgun (WGS) entry which is preliminary data.</text>
</comment>
<dbReference type="InterPro" id="IPR000673">
    <property type="entry name" value="Sig_transdc_resp-reg_Me-estase"/>
</dbReference>
<dbReference type="SUPFAM" id="SSF52738">
    <property type="entry name" value="Methylesterase CheB, C-terminal domain"/>
    <property type="match status" value="1"/>
</dbReference>
<evidence type="ECO:0000256" key="2">
    <source>
        <dbReference type="ARBA" id="ARBA00039140"/>
    </source>
</evidence>
<dbReference type="Pfam" id="PF01339">
    <property type="entry name" value="CheB_methylest"/>
    <property type="match status" value="1"/>
</dbReference>
<feature type="active site" evidence="4">
    <location>
        <position position="48"/>
    </location>
</feature>
<sequence length="221" mass="24882">MKKPSGQRPFAKNSRLSIKRKTYTKKLALDDEIKKRWAQSRILLLGGSAGAFKLLFRLVKILPVNLNKTVIIVIHRKKNFFSEIEKLFAENSRMLLQEISDKEPIKGNTIYIAPANYHTLVENEGFFSLDVSDAVWYSKPSIDVTFESVAEVYKGQVTAVLFSGANQDGAEGLLKLRQKGALTIAQYPGDAEMAEMPQAAIDMHAAEYILRTTEIFELLEL</sequence>
<evidence type="ECO:0000313" key="7">
    <source>
        <dbReference type="Proteomes" id="UP000293331"/>
    </source>
</evidence>
<feature type="domain" description="CheB-type methylesterase" evidence="5">
    <location>
        <begin position="36"/>
        <end position="221"/>
    </location>
</feature>
<gene>
    <name evidence="6" type="ORF">EWM62_06380</name>
</gene>
<dbReference type="GO" id="GO:0008984">
    <property type="term" value="F:protein-glutamate methylesterase activity"/>
    <property type="evidence" value="ECO:0007669"/>
    <property type="project" value="UniProtKB-EC"/>
</dbReference>
<feature type="active site" evidence="4">
    <location>
        <position position="168"/>
    </location>
</feature>
<dbReference type="OrthoDB" id="1524092at2"/>
<evidence type="ECO:0000256" key="1">
    <source>
        <dbReference type="ARBA" id="ARBA00022801"/>
    </source>
</evidence>
<organism evidence="6 7">
    <name type="scientific">Mucilaginibacter terrigena</name>
    <dbReference type="NCBI Taxonomy" id="2492395"/>
    <lineage>
        <taxon>Bacteria</taxon>
        <taxon>Pseudomonadati</taxon>
        <taxon>Bacteroidota</taxon>
        <taxon>Sphingobacteriia</taxon>
        <taxon>Sphingobacteriales</taxon>
        <taxon>Sphingobacteriaceae</taxon>
        <taxon>Mucilaginibacter</taxon>
    </lineage>
</organism>
<evidence type="ECO:0000259" key="5">
    <source>
        <dbReference type="PROSITE" id="PS50122"/>
    </source>
</evidence>
<keyword evidence="7" id="KW-1185">Reference proteome</keyword>
<keyword evidence="4" id="KW-0145">Chemotaxis</keyword>
<proteinExistence type="predicted"/>
<accession>A0A4Q5LQD8</accession>
<dbReference type="PROSITE" id="PS50122">
    <property type="entry name" value="CHEB"/>
    <property type="match status" value="1"/>
</dbReference>
<dbReference type="CDD" id="cd16433">
    <property type="entry name" value="CheB"/>
    <property type="match status" value="1"/>
</dbReference>
<keyword evidence="1 4" id="KW-0378">Hydrolase</keyword>
<dbReference type="Proteomes" id="UP000293331">
    <property type="component" value="Unassembled WGS sequence"/>
</dbReference>
<dbReference type="GO" id="GO:0005737">
    <property type="term" value="C:cytoplasm"/>
    <property type="evidence" value="ECO:0007669"/>
    <property type="project" value="InterPro"/>
</dbReference>
<reference evidence="6 7" key="1">
    <citation type="submission" date="2019-02" db="EMBL/GenBank/DDBJ databases">
        <title>Bacterial novel species Mucilaginibacter sp. 17JY9-4 isolated from soil.</title>
        <authorList>
            <person name="Jung H.-Y."/>
        </authorList>
    </citation>
    <scope>NUCLEOTIDE SEQUENCE [LARGE SCALE GENOMIC DNA]</scope>
    <source>
        <strain evidence="6 7">17JY9-4</strain>
    </source>
</reference>
<dbReference type="EC" id="3.1.1.61" evidence="2"/>
<evidence type="ECO:0000256" key="4">
    <source>
        <dbReference type="PROSITE-ProRule" id="PRU00050"/>
    </source>
</evidence>
<comment type="catalytic activity">
    <reaction evidence="3">
        <text>[protein]-L-glutamate 5-O-methyl ester + H2O = L-glutamyl-[protein] + methanol + H(+)</text>
        <dbReference type="Rhea" id="RHEA:23236"/>
        <dbReference type="Rhea" id="RHEA-COMP:10208"/>
        <dbReference type="Rhea" id="RHEA-COMP:10311"/>
        <dbReference type="ChEBI" id="CHEBI:15377"/>
        <dbReference type="ChEBI" id="CHEBI:15378"/>
        <dbReference type="ChEBI" id="CHEBI:17790"/>
        <dbReference type="ChEBI" id="CHEBI:29973"/>
        <dbReference type="ChEBI" id="CHEBI:82795"/>
        <dbReference type="EC" id="3.1.1.61"/>
    </reaction>
</comment>
<feature type="active site" evidence="4">
    <location>
        <position position="75"/>
    </location>
</feature>
<dbReference type="Gene3D" id="3.40.50.180">
    <property type="entry name" value="Methylesterase CheB, C-terminal domain"/>
    <property type="match status" value="1"/>
</dbReference>
<evidence type="ECO:0000313" key="6">
    <source>
        <dbReference type="EMBL" id="RYU91563.1"/>
    </source>
</evidence>
<dbReference type="GO" id="GO:0000156">
    <property type="term" value="F:phosphorelay response regulator activity"/>
    <property type="evidence" value="ECO:0007669"/>
    <property type="project" value="InterPro"/>
</dbReference>
<dbReference type="AlphaFoldDB" id="A0A4Q5LQD8"/>
<dbReference type="PANTHER" id="PTHR42872">
    <property type="entry name" value="PROTEIN-GLUTAMATE METHYLESTERASE/PROTEIN-GLUTAMINE GLUTAMINASE"/>
    <property type="match status" value="1"/>
</dbReference>
<evidence type="ECO:0000256" key="3">
    <source>
        <dbReference type="ARBA" id="ARBA00048267"/>
    </source>
</evidence>
<dbReference type="InterPro" id="IPR035909">
    <property type="entry name" value="CheB_C"/>
</dbReference>